<organism evidence="1 2">
    <name type="scientific">Mycena metata</name>
    <dbReference type="NCBI Taxonomy" id="1033252"/>
    <lineage>
        <taxon>Eukaryota</taxon>
        <taxon>Fungi</taxon>
        <taxon>Dikarya</taxon>
        <taxon>Basidiomycota</taxon>
        <taxon>Agaricomycotina</taxon>
        <taxon>Agaricomycetes</taxon>
        <taxon>Agaricomycetidae</taxon>
        <taxon>Agaricales</taxon>
        <taxon>Marasmiineae</taxon>
        <taxon>Mycenaceae</taxon>
        <taxon>Mycena</taxon>
    </lineage>
</organism>
<proteinExistence type="predicted"/>
<dbReference type="AlphaFoldDB" id="A0AAD7J0K2"/>
<sequence>MLTLPWAQLTSLTLQTAAYFPILRLTPNLVQCDLFVFTNMIDTQSPIASVTLPRLASLVLNVPKFDFVSIPALTAFIARAGCTELEDLLGQYRSGVE</sequence>
<protein>
    <submittedName>
        <fullName evidence="1">Uncharacterized protein</fullName>
    </submittedName>
</protein>
<reference evidence="1" key="1">
    <citation type="submission" date="2023-03" db="EMBL/GenBank/DDBJ databases">
        <title>Massive genome expansion in bonnet fungi (Mycena s.s.) driven by repeated elements and novel gene families across ecological guilds.</title>
        <authorList>
            <consortium name="Lawrence Berkeley National Laboratory"/>
            <person name="Harder C.B."/>
            <person name="Miyauchi S."/>
            <person name="Viragh M."/>
            <person name="Kuo A."/>
            <person name="Thoen E."/>
            <person name="Andreopoulos B."/>
            <person name="Lu D."/>
            <person name="Skrede I."/>
            <person name="Drula E."/>
            <person name="Henrissat B."/>
            <person name="Morin E."/>
            <person name="Kohler A."/>
            <person name="Barry K."/>
            <person name="LaButti K."/>
            <person name="Morin E."/>
            <person name="Salamov A."/>
            <person name="Lipzen A."/>
            <person name="Mereny Z."/>
            <person name="Hegedus B."/>
            <person name="Baldrian P."/>
            <person name="Stursova M."/>
            <person name="Weitz H."/>
            <person name="Taylor A."/>
            <person name="Grigoriev I.V."/>
            <person name="Nagy L.G."/>
            <person name="Martin F."/>
            <person name="Kauserud H."/>
        </authorList>
    </citation>
    <scope>NUCLEOTIDE SEQUENCE</scope>
    <source>
        <strain evidence="1">CBHHK182m</strain>
    </source>
</reference>
<comment type="caution">
    <text evidence="1">The sequence shown here is derived from an EMBL/GenBank/DDBJ whole genome shotgun (WGS) entry which is preliminary data.</text>
</comment>
<dbReference type="EMBL" id="JARKIB010000052">
    <property type="protein sequence ID" value="KAJ7754518.1"/>
    <property type="molecule type" value="Genomic_DNA"/>
</dbReference>
<keyword evidence="2" id="KW-1185">Reference proteome</keyword>
<dbReference type="Proteomes" id="UP001215598">
    <property type="component" value="Unassembled WGS sequence"/>
</dbReference>
<accession>A0AAD7J0K2</accession>
<evidence type="ECO:0000313" key="2">
    <source>
        <dbReference type="Proteomes" id="UP001215598"/>
    </source>
</evidence>
<evidence type="ECO:0000313" key="1">
    <source>
        <dbReference type="EMBL" id="KAJ7754518.1"/>
    </source>
</evidence>
<gene>
    <name evidence="1" type="ORF">B0H16DRAFT_1542621</name>
</gene>
<name>A0AAD7J0K2_9AGAR</name>